<protein>
    <recommendedName>
        <fullName evidence="3">RING-type domain-containing protein</fullName>
    </recommendedName>
</protein>
<comment type="caution">
    <text evidence="4">The sequence shown here is derived from an EMBL/GenBank/DDBJ whole genome shotgun (WGS) entry which is preliminary data.</text>
</comment>
<name>A0AAN7KF85_TRANT</name>
<dbReference type="InterPro" id="IPR013083">
    <property type="entry name" value="Znf_RING/FYVE/PHD"/>
</dbReference>
<dbReference type="SUPFAM" id="SSF57850">
    <property type="entry name" value="RING/U-box"/>
    <property type="match status" value="1"/>
</dbReference>
<dbReference type="InterPro" id="IPR001841">
    <property type="entry name" value="Znf_RING"/>
</dbReference>
<dbReference type="GO" id="GO:0008270">
    <property type="term" value="F:zinc ion binding"/>
    <property type="evidence" value="ECO:0007669"/>
    <property type="project" value="UniProtKB-KW"/>
</dbReference>
<organism evidence="4 5">
    <name type="scientific">Trapa natans</name>
    <name type="common">Water chestnut</name>
    <dbReference type="NCBI Taxonomy" id="22666"/>
    <lineage>
        <taxon>Eukaryota</taxon>
        <taxon>Viridiplantae</taxon>
        <taxon>Streptophyta</taxon>
        <taxon>Embryophyta</taxon>
        <taxon>Tracheophyta</taxon>
        <taxon>Spermatophyta</taxon>
        <taxon>Magnoliopsida</taxon>
        <taxon>eudicotyledons</taxon>
        <taxon>Gunneridae</taxon>
        <taxon>Pentapetalae</taxon>
        <taxon>rosids</taxon>
        <taxon>malvids</taxon>
        <taxon>Myrtales</taxon>
        <taxon>Lythraceae</taxon>
        <taxon>Trapa</taxon>
    </lineage>
</organism>
<evidence type="ECO:0000313" key="5">
    <source>
        <dbReference type="Proteomes" id="UP001346149"/>
    </source>
</evidence>
<dbReference type="PANTHER" id="PTHR31150">
    <property type="entry name" value="EXPRESSED PROTEIN"/>
    <property type="match status" value="1"/>
</dbReference>
<dbReference type="PROSITE" id="PS50089">
    <property type="entry name" value="ZF_RING_2"/>
    <property type="match status" value="1"/>
</dbReference>
<feature type="compositionally biased region" description="Low complexity" evidence="2">
    <location>
        <begin position="58"/>
        <end position="77"/>
    </location>
</feature>
<feature type="region of interest" description="Disordered" evidence="2">
    <location>
        <begin position="45"/>
        <end position="86"/>
    </location>
</feature>
<sequence length="328" mass="36036">MGSNRLYSHQYSVSDFGVELSQAPQWTPPAIQEFRVHHNSTSLSLPFATPLKESGNPERLGSTSSRSGSSESELGSRLHFHTQPSNSSRCLFVSKPVYPLSLPIRSPARVASDIDQRSSSTSSSVDFSFSQASESLESEPRRLHNLSIDHRCRLCDRFLSQRSPWGSHRIVRSGDLPVAGILSCHHVFHAECLDQATSKSHKSDPPCPVCFKMEDGNSPEPRSHSRLRGSFPRLRTYSEGGPSRPWGCGQVKDCVEGALHTPPRNSMVMINRNQLKKNYFATSGKELPGKAKRSGPCAPSPFWAGSSTDHDGILKAAVCSSPDSCEKF</sequence>
<feature type="domain" description="RING-type" evidence="3">
    <location>
        <begin position="152"/>
        <end position="210"/>
    </location>
</feature>
<evidence type="ECO:0000256" key="1">
    <source>
        <dbReference type="PROSITE-ProRule" id="PRU00175"/>
    </source>
</evidence>
<evidence type="ECO:0000259" key="3">
    <source>
        <dbReference type="PROSITE" id="PS50089"/>
    </source>
</evidence>
<keyword evidence="1" id="KW-0862">Zinc</keyword>
<dbReference type="AlphaFoldDB" id="A0AAN7KF85"/>
<gene>
    <name evidence="4" type="ORF">SAY86_008375</name>
</gene>
<dbReference type="Proteomes" id="UP001346149">
    <property type="component" value="Unassembled WGS sequence"/>
</dbReference>
<reference evidence="4 5" key="1">
    <citation type="journal article" date="2023" name="Hortic Res">
        <title>Pangenome of water caltrop reveals structural variations and asymmetric subgenome divergence after allopolyploidization.</title>
        <authorList>
            <person name="Zhang X."/>
            <person name="Chen Y."/>
            <person name="Wang L."/>
            <person name="Yuan Y."/>
            <person name="Fang M."/>
            <person name="Shi L."/>
            <person name="Lu R."/>
            <person name="Comes H.P."/>
            <person name="Ma Y."/>
            <person name="Chen Y."/>
            <person name="Huang G."/>
            <person name="Zhou Y."/>
            <person name="Zheng Z."/>
            <person name="Qiu Y."/>
        </authorList>
    </citation>
    <scope>NUCLEOTIDE SEQUENCE [LARGE SCALE GENOMIC DNA]</scope>
    <source>
        <strain evidence="4">F231</strain>
    </source>
</reference>
<proteinExistence type="predicted"/>
<dbReference type="Gene3D" id="3.30.40.10">
    <property type="entry name" value="Zinc/RING finger domain, C3HC4 (zinc finger)"/>
    <property type="match status" value="1"/>
</dbReference>
<accession>A0AAN7KF85</accession>
<dbReference type="EMBL" id="JAXQNO010000024">
    <property type="protein sequence ID" value="KAK4762607.1"/>
    <property type="molecule type" value="Genomic_DNA"/>
</dbReference>
<dbReference type="PANTHER" id="PTHR31150:SF23">
    <property type="entry name" value="MANDELONITRILE LYASE-RELATED"/>
    <property type="match status" value="1"/>
</dbReference>
<keyword evidence="5" id="KW-1185">Reference proteome</keyword>
<evidence type="ECO:0000256" key="2">
    <source>
        <dbReference type="SAM" id="MobiDB-lite"/>
    </source>
</evidence>
<keyword evidence="1" id="KW-0863">Zinc-finger</keyword>
<evidence type="ECO:0000313" key="4">
    <source>
        <dbReference type="EMBL" id="KAK4762607.1"/>
    </source>
</evidence>
<keyword evidence="1" id="KW-0479">Metal-binding</keyword>